<dbReference type="STRING" id="1577792.QX51_05440"/>
<keyword evidence="3" id="KW-0131">Cell cycle</keyword>
<name>A0A0B3WTN2_9FIRM</name>
<keyword evidence="1" id="KW-0694">RNA-binding</keyword>
<dbReference type="InterPro" id="IPR040591">
    <property type="entry name" value="RqcP2_RBD"/>
</dbReference>
<evidence type="ECO:0000259" key="2">
    <source>
        <dbReference type="Pfam" id="PF17774"/>
    </source>
</evidence>
<dbReference type="Gene3D" id="3.30.70.330">
    <property type="match status" value="1"/>
</dbReference>
<dbReference type="GO" id="GO:0003723">
    <property type="term" value="F:RNA binding"/>
    <property type="evidence" value="ECO:0007669"/>
    <property type="project" value="UniProtKB-KW"/>
</dbReference>
<comment type="caution">
    <text evidence="3">The sequence shown here is derived from an EMBL/GenBank/DDBJ whole genome shotgun (WGS) entry which is preliminary data.</text>
</comment>
<dbReference type="SUPFAM" id="SSF55174">
    <property type="entry name" value="Alpha-L RNA-binding motif"/>
    <property type="match status" value="1"/>
</dbReference>
<dbReference type="Proteomes" id="UP000031189">
    <property type="component" value="Unassembled WGS sequence"/>
</dbReference>
<sequence length="261" mass="30161">MDKLKLTSHIKDTDLKNKMFRIIDKANGCLKNYDVRYSDFLNPFEVENAKAILNSNSDLKYTVDGGYDESERKIVFIYPFYMEYEDINETLRFIQIEGNFKFKSISHKDYLGSLLSLGIKREKIGDIIIHENFCQVIVTFDICDFILMNLEKVARNNVKLKEISRNDILYNIPNYKEVNFTVSSSRIDCIISGMYNISRQESAKLINNEKVQVNYEKITSCSKEIKSESLISVRGKGRSQITNIGDLTKKGKIKVQGKLLL</sequence>
<dbReference type="Pfam" id="PF17774">
    <property type="entry name" value="YlmH_RBD"/>
    <property type="match status" value="1"/>
</dbReference>
<reference evidence="3 4" key="1">
    <citation type="submission" date="2014-12" db="EMBL/GenBank/DDBJ databases">
        <title>Draft genome sequence of Terrisporobacter sp. 08-306576, isolated from the blood culture of a bacteremia patient.</title>
        <authorList>
            <person name="Lund L.C."/>
            <person name="Sydenham T.V."/>
            <person name="Hogh S.V."/>
            <person name="Skov M.N."/>
            <person name="Kemp M."/>
            <person name="Justesen U.S."/>
        </authorList>
    </citation>
    <scope>NUCLEOTIDE SEQUENCE [LARGE SCALE GENOMIC DNA]</scope>
    <source>
        <strain evidence="3 4">08-306576</strain>
    </source>
</reference>
<evidence type="ECO:0000256" key="1">
    <source>
        <dbReference type="PROSITE-ProRule" id="PRU00182"/>
    </source>
</evidence>
<proteinExistence type="predicted"/>
<dbReference type="CDD" id="cd00165">
    <property type="entry name" value="S4"/>
    <property type="match status" value="1"/>
</dbReference>
<dbReference type="Gene3D" id="3.30.1370.160">
    <property type="match status" value="1"/>
</dbReference>
<dbReference type="RefSeq" id="WP_039678890.1">
    <property type="nucleotide sequence ID" value="NZ_JAWGXO010000015.1"/>
</dbReference>
<accession>A0A0B3WTN2</accession>
<dbReference type="GO" id="GO:0051301">
    <property type="term" value="P:cell division"/>
    <property type="evidence" value="ECO:0007669"/>
    <property type="project" value="UniProtKB-KW"/>
</dbReference>
<evidence type="ECO:0000313" key="3">
    <source>
        <dbReference type="EMBL" id="KHS57940.1"/>
    </source>
</evidence>
<organism evidence="3 4">
    <name type="scientific">Terrisporobacter othiniensis</name>
    <dbReference type="NCBI Taxonomy" id="1577792"/>
    <lineage>
        <taxon>Bacteria</taxon>
        <taxon>Bacillati</taxon>
        <taxon>Bacillota</taxon>
        <taxon>Clostridia</taxon>
        <taxon>Peptostreptococcales</taxon>
        <taxon>Peptostreptococcaceae</taxon>
        <taxon>Terrisporobacter</taxon>
    </lineage>
</organism>
<keyword evidence="3" id="KW-0132">Cell division</keyword>
<dbReference type="Gene3D" id="3.10.290.10">
    <property type="entry name" value="RNA-binding S4 domain"/>
    <property type="match status" value="1"/>
</dbReference>
<dbReference type="PROSITE" id="PS50889">
    <property type="entry name" value="S4"/>
    <property type="match status" value="1"/>
</dbReference>
<dbReference type="InterPro" id="IPR012677">
    <property type="entry name" value="Nucleotide-bd_a/b_plait_sf"/>
</dbReference>
<dbReference type="EMBL" id="JWHR01000059">
    <property type="protein sequence ID" value="KHS57940.1"/>
    <property type="molecule type" value="Genomic_DNA"/>
</dbReference>
<dbReference type="PANTHER" id="PTHR13633:SF3">
    <property type="entry name" value="MITOCHONDRIAL TRANSCRIPTION RESCUE FACTOR 1"/>
    <property type="match status" value="1"/>
</dbReference>
<keyword evidence="4" id="KW-1185">Reference proteome</keyword>
<gene>
    <name evidence="3" type="ORF">QX51_05440</name>
</gene>
<dbReference type="PANTHER" id="PTHR13633">
    <property type="entry name" value="MITOCHONDRIAL TRANSCRIPTION RESCUE FACTOR 1"/>
    <property type="match status" value="1"/>
</dbReference>
<evidence type="ECO:0000313" key="4">
    <source>
        <dbReference type="Proteomes" id="UP000031189"/>
    </source>
</evidence>
<protein>
    <submittedName>
        <fullName evidence="3">RNA-binding cell division protein</fullName>
    </submittedName>
</protein>
<dbReference type="AlphaFoldDB" id="A0A0B3WTN2"/>
<feature type="domain" description="Ribosome-associated protein quality control protein P2 RNA-binding" evidence="2">
    <location>
        <begin position="91"/>
        <end position="165"/>
    </location>
</feature>
<dbReference type="OrthoDB" id="9812787at2"/>
<dbReference type="InterPro" id="IPR036986">
    <property type="entry name" value="S4_RNA-bd_sf"/>
</dbReference>